<name>A0ABP1GES6_9CHLO</name>
<dbReference type="EMBL" id="CAXHTA020000021">
    <property type="protein sequence ID" value="CAL5229800.1"/>
    <property type="molecule type" value="Genomic_DNA"/>
</dbReference>
<protein>
    <submittedName>
        <fullName evidence="2">G13194 protein</fullName>
    </submittedName>
</protein>
<accession>A0ABP1GES6</accession>
<comment type="caution">
    <text evidence="2">The sequence shown here is derived from an EMBL/GenBank/DDBJ whole genome shotgun (WGS) entry which is preliminary data.</text>
</comment>
<evidence type="ECO:0000313" key="3">
    <source>
        <dbReference type="Proteomes" id="UP001497392"/>
    </source>
</evidence>
<keyword evidence="3" id="KW-1185">Reference proteome</keyword>
<reference evidence="2 3" key="1">
    <citation type="submission" date="2024-06" db="EMBL/GenBank/DDBJ databases">
        <authorList>
            <person name="Kraege A."/>
            <person name="Thomma B."/>
        </authorList>
    </citation>
    <scope>NUCLEOTIDE SEQUENCE [LARGE SCALE GENOMIC DNA]</scope>
</reference>
<proteinExistence type="predicted"/>
<evidence type="ECO:0000313" key="2">
    <source>
        <dbReference type="EMBL" id="CAL5229800.1"/>
    </source>
</evidence>
<evidence type="ECO:0000256" key="1">
    <source>
        <dbReference type="SAM" id="MobiDB-lite"/>
    </source>
</evidence>
<dbReference type="Proteomes" id="UP001497392">
    <property type="component" value="Unassembled WGS sequence"/>
</dbReference>
<gene>
    <name evidence="2" type="primary">g13194</name>
    <name evidence="2" type="ORF">VP750_LOCUS11706</name>
</gene>
<organism evidence="2 3">
    <name type="scientific">Coccomyxa viridis</name>
    <dbReference type="NCBI Taxonomy" id="1274662"/>
    <lineage>
        <taxon>Eukaryota</taxon>
        <taxon>Viridiplantae</taxon>
        <taxon>Chlorophyta</taxon>
        <taxon>core chlorophytes</taxon>
        <taxon>Trebouxiophyceae</taxon>
        <taxon>Trebouxiophyceae incertae sedis</taxon>
        <taxon>Coccomyxaceae</taxon>
        <taxon>Coccomyxa</taxon>
    </lineage>
</organism>
<sequence>MVNAHLAGPIGQEEDSSVLIGLRHSLREVLLENKLLEQEIRSVKEQNVSVAQWLVRGSAAEVRPVCRQQNPDGGDADVAPKMPAQLEAQPTSKRSRHD</sequence>
<feature type="region of interest" description="Disordered" evidence="1">
    <location>
        <begin position="66"/>
        <end position="98"/>
    </location>
</feature>